<evidence type="ECO:0000313" key="6">
    <source>
        <dbReference type="EMBL" id="TCO75678.1"/>
    </source>
</evidence>
<dbReference type="EMBL" id="SLWX01000007">
    <property type="protein sequence ID" value="TCO75678.1"/>
    <property type="molecule type" value="Genomic_DNA"/>
</dbReference>
<evidence type="ECO:0000256" key="2">
    <source>
        <dbReference type="ARBA" id="ARBA00022692"/>
    </source>
</evidence>
<dbReference type="Proteomes" id="UP000294980">
    <property type="component" value="Unassembled WGS sequence"/>
</dbReference>
<protein>
    <submittedName>
        <fullName evidence="6">Membrane protein required for colicin V production</fullName>
    </submittedName>
</protein>
<dbReference type="InterPro" id="IPR003825">
    <property type="entry name" value="Colicin-V_CvpA"/>
</dbReference>
<dbReference type="Pfam" id="PF02674">
    <property type="entry name" value="Colicin_V"/>
    <property type="match status" value="1"/>
</dbReference>
<dbReference type="OrthoDB" id="9810601at2"/>
<evidence type="ECO:0000313" key="7">
    <source>
        <dbReference type="Proteomes" id="UP000294980"/>
    </source>
</evidence>
<organism evidence="6 7">
    <name type="scientific">Chromatocurvus halotolerans</name>
    <dbReference type="NCBI Taxonomy" id="1132028"/>
    <lineage>
        <taxon>Bacteria</taxon>
        <taxon>Pseudomonadati</taxon>
        <taxon>Pseudomonadota</taxon>
        <taxon>Gammaproteobacteria</taxon>
        <taxon>Cellvibrionales</taxon>
        <taxon>Halieaceae</taxon>
        <taxon>Chromatocurvus</taxon>
    </lineage>
</organism>
<feature type="transmembrane region" description="Helical" evidence="5">
    <location>
        <begin position="38"/>
        <end position="59"/>
    </location>
</feature>
<accession>A0A4R2KZG6</accession>
<feature type="transmembrane region" description="Helical" evidence="5">
    <location>
        <begin position="71"/>
        <end position="92"/>
    </location>
</feature>
<dbReference type="InterPro" id="IPR052719">
    <property type="entry name" value="CvpA-like"/>
</dbReference>
<keyword evidence="3 5" id="KW-1133">Transmembrane helix</keyword>
<keyword evidence="7" id="KW-1185">Reference proteome</keyword>
<proteinExistence type="predicted"/>
<dbReference type="GO" id="GO:0016020">
    <property type="term" value="C:membrane"/>
    <property type="evidence" value="ECO:0007669"/>
    <property type="project" value="UniProtKB-SubCell"/>
</dbReference>
<gene>
    <name evidence="6" type="ORF">EV688_10796</name>
</gene>
<feature type="transmembrane region" description="Helical" evidence="5">
    <location>
        <begin position="104"/>
        <end position="128"/>
    </location>
</feature>
<sequence>MSPDLATFNGFDWFVVVLLSVSMVISLWRGFSREALSLAGWVIAFITANLFASDVATLLTGLIQNLTGRYIVAWSLVFVVVLLVCGLLAKVFSRAVKASGLGLLDRLLGTVFGFLRGLLIVLAIVFVLRDLVPPRDQQVLYESALMPSIDMTLDWSLRAFADVRAGQVPSLSL</sequence>
<name>A0A4R2KZG6_9GAMM</name>
<feature type="transmembrane region" description="Helical" evidence="5">
    <location>
        <begin position="13"/>
        <end position="31"/>
    </location>
</feature>
<evidence type="ECO:0000256" key="1">
    <source>
        <dbReference type="ARBA" id="ARBA00004141"/>
    </source>
</evidence>
<comment type="caution">
    <text evidence="6">The sequence shown here is derived from an EMBL/GenBank/DDBJ whole genome shotgun (WGS) entry which is preliminary data.</text>
</comment>
<keyword evidence="2 5" id="KW-0812">Transmembrane</keyword>
<dbReference type="GO" id="GO:0009403">
    <property type="term" value="P:toxin biosynthetic process"/>
    <property type="evidence" value="ECO:0007669"/>
    <property type="project" value="InterPro"/>
</dbReference>
<dbReference type="AlphaFoldDB" id="A0A4R2KZG6"/>
<keyword evidence="4 5" id="KW-0472">Membrane</keyword>
<evidence type="ECO:0000256" key="4">
    <source>
        <dbReference type="ARBA" id="ARBA00023136"/>
    </source>
</evidence>
<dbReference type="PANTHER" id="PTHR36926">
    <property type="entry name" value="COLICIN V PRODUCTION PROTEIN"/>
    <property type="match status" value="1"/>
</dbReference>
<comment type="subcellular location">
    <subcellularLocation>
        <location evidence="1">Membrane</location>
        <topology evidence="1">Multi-pass membrane protein</topology>
    </subcellularLocation>
</comment>
<dbReference type="PANTHER" id="PTHR36926:SF1">
    <property type="entry name" value="COLICIN V PRODUCTION PROTEIN"/>
    <property type="match status" value="1"/>
</dbReference>
<evidence type="ECO:0000256" key="3">
    <source>
        <dbReference type="ARBA" id="ARBA00022989"/>
    </source>
</evidence>
<reference evidence="6 7" key="1">
    <citation type="submission" date="2019-03" db="EMBL/GenBank/DDBJ databases">
        <title>Genomic Encyclopedia of Type Strains, Phase IV (KMG-IV): sequencing the most valuable type-strain genomes for metagenomic binning, comparative biology and taxonomic classification.</title>
        <authorList>
            <person name="Goeker M."/>
        </authorList>
    </citation>
    <scope>NUCLEOTIDE SEQUENCE [LARGE SCALE GENOMIC DNA]</scope>
    <source>
        <strain evidence="6 7">DSM 23344</strain>
    </source>
</reference>
<evidence type="ECO:0000256" key="5">
    <source>
        <dbReference type="SAM" id="Phobius"/>
    </source>
</evidence>
<dbReference type="RefSeq" id="WP_117317731.1">
    <property type="nucleotide sequence ID" value="NZ_QQSW01000009.1"/>
</dbReference>